<comment type="subcellular location">
    <subcellularLocation>
        <location evidence="1">Cell membrane</location>
        <topology evidence="1">Multi-pass membrane protein</topology>
    </subcellularLocation>
</comment>
<dbReference type="GO" id="GO:0005886">
    <property type="term" value="C:plasma membrane"/>
    <property type="evidence" value="ECO:0007669"/>
    <property type="project" value="UniProtKB-SubCell"/>
</dbReference>
<accession>A0A1X7PSQ7</accession>
<evidence type="ECO:0000256" key="2">
    <source>
        <dbReference type="ARBA" id="ARBA00022475"/>
    </source>
</evidence>
<evidence type="ECO:0000313" key="8">
    <source>
        <dbReference type="Proteomes" id="UP000193083"/>
    </source>
</evidence>
<name>A0A1X7PSQ7_9HYPH</name>
<feature type="transmembrane region" description="Helical" evidence="6">
    <location>
        <begin position="152"/>
        <end position="170"/>
    </location>
</feature>
<evidence type="ECO:0000256" key="3">
    <source>
        <dbReference type="ARBA" id="ARBA00022692"/>
    </source>
</evidence>
<dbReference type="InterPro" id="IPR002797">
    <property type="entry name" value="Polysacc_synth"/>
</dbReference>
<dbReference type="InterPro" id="IPR050833">
    <property type="entry name" value="Poly_Biosynth_Transport"/>
</dbReference>
<dbReference type="PANTHER" id="PTHR30250">
    <property type="entry name" value="PST FAMILY PREDICTED COLANIC ACID TRANSPORTER"/>
    <property type="match status" value="1"/>
</dbReference>
<feature type="transmembrane region" description="Helical" evidence="6">
    <location>
        <begin position="216"/>
        <end position="234"/>
    </location>
</feature>
<feature type="transmembrane region" description="Helical" evidence="6">
    <location>
        <begin position="441"/>
        <end position="460"/>
    </location>
</feature>
<evidence type="ECO:0000256" key="1">
    <source>
        <dbReference type="ARBA" id="ARBA00004651"/>
    </source>
</evidence>
<feature type="transmembrane region" description="Helical" evidence="6">
    <location>
        <begin position="291"/>
        <end position="310"/>
    </location>
</feature>
<keyword evidence="8" id="KW-1185">Reference proteome</keyword>
<feature type="transmembrane region" description="Helical" evidence="6">
    <location>
        <begin position="341"/>
        <end position="363"/>
    </location>
</feature>
<feature type="transmembrane region" description="Helical" evidence="6">
    <location>
        <begin position="401"/>
        <end position="421"/>
    </location>
</feature>
<keyword evidence="4 6" id="KW-1133">Transmembrane helix</keyword>
<keyword evidence="5 6" id="KW-0472">Membrane</keyword>
<evidence type="ECO:0000256" key="5">
    <source>
        <dbReference type="ARBA" id="ARBA00023136"/>
    </source>
</evidence>
<dbReference type="Proteomes" id="UP000193083">
    <property type="component" value="Unassembled WGS sequence"/>
</dbReference>
<feature type="transmembrane region" description="Helical" evidence="6">
    <location>
        <begin position="255"/>
        <end position="285"/>
    </location>
</feature>
<evidence type="ECO:0000256" key="4">
    <source>
        <dbReference type="ARBA" id="ARBA00022989"/>
    </source>
</evidence>
<dbReference type="PANTHER" id="PTHR30250:SF11">
    <property type="entry name" value="O-ANTIGEN TRANSPORTER-RELATED"/>
    <property type="match status" value="1"/>
</dbReference>
<evidence type="ECO:0000256" key="6">
    <source>
        <dbReference type="SAM" id="Phobius"/>
    </source>
</evidence>
<dbReference type="RefSeq" id="WP_085466863.1">
    <property type="nucleotide sequence ID" value="NZ_FXBL01000004.1"/>
</dbReference>
<evidence type="ECO:0000313" key="7">
    <source>
        <dbReference type="EMBL" id="SMH54965.1"/>
    </source>
</evidence>
<keyword evidence="3 6" id="KW-0812">Transmembrane</keyword>
<keyword evidence="2" id="KW-1003">Cell membrane</keyword>
<dbReference type="OrthoDB" id="9800982at2"/>
<protein>
    <submittedName>
        <fullName evidence="7">Membrane protein involved in the export of O-antigen and teichoic acid</fullName>
    </submittedName>
</protein>
<organism evidence="7 8">
    <name type="scientific">Mesorhizobium australicum</name>
    <dbReference type="NCBI Taxonomy" id="536018"/>
    <lineage>
        <taxon>Bacteria</taxon>
        <taxon>Pseudomonadati</taxon>
        <taxon>Pseudomonadota</taxon>
        <taxon>Alphaproteobacteria</taxon>
        <taxon>Hyphomicrobiales</taxon>
        <taxon>Phyllobacteriaceae</taxon>
        <taxon>Mesorhizobium</taxon>
    </lineage>
</organism>
<reference evidence="7 8" key="1">
    <citation type="submission" date="2017-04" db="EMBL/GenBank/DDBJ databases">
        <authorList>
            <person name="Afonso C.L."/>
            <person name="Miller P.J."/>
            <person name="Scott M.A."/>
            <person name="Spackman E."/>
            <person name="Goraichik I."/>
            <person name="Dimitrov K.M."/>
            <person name="Suarez D.L."/>
            <person name="Swayne D.E."/>
        </authorList>
    </citation>
    <scope>NUCLEOTIDE SEQUENCE [LARGE SCALE GENOMIC DNA]</scope>
    <source>
        <strain evidence="7 8">B5P</strain>
    </source>
</reference>
<sequence length="469" mass="50997">MRFSAATTADRLLPPGLADRARPLMGKVDAVLFSDDDRAEAGRVSIIAFAIRILSAFIAFVSQVLLARWMGAFEYGIFVLVWVTMIILGNLSCLGFHTSIIRFIPEYRERGELNELRGVMLASRLFVLIASTVIAMISAGLILLFADRIEDYYIIPFLIGIFCLPMIALSDVVQGISRANAWAISALSPTYIVRPVLIIAFMGAALLMGYEPNARTALIAAVAATYATTLWQLATVTTRADRGIEKGPRTTDMRGWIAVSLPIFLIEGFAFMLTNADVLMVGVFLPPHDVAIYYAMAKTLALVHFVYFAVKAGVAARYAQFTHGARDKLGDFARETVNWTFWPSLAMGIFVLAIGQPILALFGPGFEEGYPYLFVLVLGVVARSSVGPAESLLTMSGNQNVCAVVYGLTLALNVALNVILIPRIGLWGAAVATSVSMAFEAAALSVVTWYRLGIVMIVFAPRRRAGELD</sequence>
<feature type="transmembrane region" description="Helical" evidence="6">
    <location>
        <begin position="191"/>
        <end position="210"/>
    </location>
</feature>
<gene>
    <name evidence="7" type="ORF">SAMN02982922_5263</name>
</gene>
<dbReference type="Pfam" id="PF01943">
    <property type="entry name" value="Polysacc_synt"/>
    <property type="match status" value="1"/>
</dbReference>
<feature type="transmembrane region" description="Helical" evidence="6">
    <location>
        <begin position="46"/>
        <end position="69"/>
    </location>
</feature>
<feature type="transmembrane region" description="Helical" evidence="6">
    <location>
        <begin position="369"/>
        <end position="389"/>
    </location>
</feature>
<proteinExistence type="predicted"/>
<feature type="transmembrane region" description="Helical" evidence="6">
    <location>
        <begin position="75"/>
        <end position="104"/>
    </location>
</feature>
<feature type="transmembrane region" description="Helical" evidence="6">
    <location>
        <begin position="125"/>
        <end position="146"/>
    </location>
</feature>
<dbReference type="EMBL" id="FXBL01000004">
    <property type="protein sequence ID" value="SMH54965.1"/>
    <property type="molecule type" value="Genomic_DNA"/>
</dbReference>
<dbReference type="AlphaFoldDB" id="A0A1X7PSQ7"/>